<feature type="transmembrane region" description="Helical" evidence="9">
    <location>
        <begin position="28"/>
        <end position="46"/>
    </location>
</feature>
<dbReference type="GO" id="GO:0010041">
    <property type="term" value="P:response to iron(III) ion"/>
    <property type="evidence" value="ECO:0007669"/>
    <property type="project" value="TreeGrafter"/>
</dbReference>
<dbReference type="InterPro" id="IPR038731">
    <property type="entry name" value="RgtA/B/C-like"/>
</dbReference>
<dbReference type="EMBL" id="VFOV01000001">
    <property type="protein sequence ID" value="TQL66256.1"/>
    <property type="molecule type" value="Genomic_DNA"/>
</dbReference>
<keyword evidence="3" id="KW-0328">Glycosyltransferase</keyword>
<evidence type="ECO:0000256" key="1">
    <source>
        <dbReference type="ARBA" id="ARBA00004651"/>
    </source>
</evidence>
<dbReference type="Pfam" id="PF24878">
    <property type="entry name" value="YkcB_C"/>
    <property type="match status" value="1"/>
</dbReference>
<accession>A0A543A183</accession>
<evidence type="ECO:0000259" key="11">
    <source>
        <dbReference type="Pfam" id="PF24878"/>
    </source>
</evidence>
<feature type="transmembrane region" description="Helical" evidence="9">
    <location>
        <begin position="422"/>
        <end position="440"/>
    </location>
</feature>
<keyword evidence="4 12" id="KW-0808">Transferase</keyword>
<dbReference type="PANTHER" id="PTHR33908:SF3">
    <property type="entry name" value="UNDECAPRENYL PHOSPHATE-ALPHA-4-AMINO-4-DEOXY-L-ARABINOSE ARABINOSYL TRANSFERASE"/>
    <property type="match status" value="1"/>
</dbReference>
<dbReference type="GO" id="GO:0005886">
    <property type="term" value="C:plasma membrane"/>
    <property type="evidence" value="ECO:0007669"/>
    <property type="project" value="UniProtKB-SubCell"/>
</dbReference>
<feature type="transmembrane region" description="Helical" evidence="9">
    <location>
        <begin position="338"/>
        <end position="357"/>
    </location>
</feature>
<comment type="caution">
    <text evidence="12">The sequence shown here is derived from an EMBL/GenBank/DDBJ whole genome shotgun (WGS) entry which is preliminary data.</text>
</comment>
<evidence type="ECO:0000256" key="3">
    <source>
        <dbReference type="ARBA" id="ARBA00022676"/>
    </source>
</evidence>
<feature type="transmembrane region" description="Helical" evidence="9">
    <location>
        <begin position="363"/>
        <end position="383"/>
    </location>
</feature>
<sequence length="688" mass="70345">MTELLDPHTPTRTPEPAPPKTRRTPQRISLIVLLALTAAAYLWTLSESGYANQYYSAAAQAGGESWKAWFFGALDAGGSITVDKPPASLWVMGLAVRIFGLSSWSILVPQALMGVGTVGLTYGIVRKVAPWQAAIAAGAFTALTPAAALMFRFNNPDALLLLLLVGAAFSTLKAIETGRARWMVLAGALLGFGFLTKMLQAFLIVPAIAVVYLIAGRGTLPRRIVHGVACFAAMVVSAGWYIAIVELVPASARPYIDGSTGNSLLELTLGYNGIGRLNGGDFGGLGNAGFSSAAGALRLFQGVSGGMVSWLLPAALVLLAAGLVALRRAPRTDLTRAALLLSGVTMLVTGLVFSFMAGIYHDYYVVALAPWVAITAVVGTVVVWRHRDHLAARIALAIAMAASAIWAWVLLGQSDQQPYDTLRWPVLIIGLGAAAGFVFADRLTRRAAVALLATAAVAAGVGPAAYAISTIGTPHTGSIVTAGPYEGDGMGAPGGRRVRMAGGGPGGQTQNGAPPAGQMPDGQMPGGQMPGGQTPGGTNGQTQQMPGGQTGGMRAGGPAGGPMGGGQVDEELADAVSTNAGNYTWVAASIGSQTAAGLQLETGEAVMAIGGFNGTSNSISLEQFKAYVADGQIHYFISGGGMGGMRGGPGGSGNETSSASEITAWVEDNFTETTIGSSTVYDLSEGAS</sequence>
<keyword evidence="5 9" id="KW-0812">Transmembrane</keyword>
<feature type="transmembrane region" description="Helical" evidence="9">
    <location>
        <begin position="158"/>
        <end position="176"/>
    </location>
</feature>
<comment type="subcellular location">
    <subcellularLocation>
        <location evidence="1">Cell membrane</location>
        <topology evidence="1">Multi-pass membrane protein</topology>
    </subcellularLocation>
</comment>
<keyword evidence="6 9" id="KW-1133">Transmembrane helix</keyword>
<feature type="compositionally biased region" description="Gly residues" evidence="8">
    <location>
        <begin position="524"/>
        <end position="539"/>
    </location>
</feature>
<evidence type="ECO:0000256" key="2">
    <source>
        <dbReference type="ARBA" id="ARBA00022475"/>
    </source>
</evidence>
<feature type="transmembrane region" description="Helical" evidence="9">
    <location>
        <begin position="447"/>
        <end position="468"/>
    </location>
</feature>
<dbReference type="Proteomes" id="UP000320209">
    <property type="component" value="Unassembled WGS sequence"/>
</dbReference>
<feature type="transmembrane region" description="Helical" evidence="9">
    <location>
        <begin position="128"/>
        <end position="151"/>
    </location>
</feature>
<feature type="region of interest" description="Disordered" evidence="8">
    <location>
        <begin position="1"/>
        <end position="23"/>
    </location>
</feature>
<evidence type="ECO:0000256" key="6">
    <source>
        <dbReference type="ARBA" id="ARBA00022989"/>
    </source>
</evidence>
<reference evidence="12 13" key="1">
    <citation type="submission" date="2019-06" db="EMBL/GenBank/DDBJ databases">
        <title>Sequencing the genomes of 1000 actinobacteria strains.</title>
        <authorList>
            <person name="Klenk H.-P."/>
        </authorList>
    </citation>
    <scope>NUCLEOTIDE SEQUENCE [LARGE SCALE GENOMIC DNA]</scope>
    <source>
        <strain evidence="12 13">DSM 25218</strain>
    </source>
</reference>
<name>A0A543A183_9ACTN</name>
<evidence type="ECO:0000256" key="7">
    <source>
        <dbReference type="ARBA" id="ARBA00023136"/>
    </source>
</evidence>
<keyword evidence="13" id="KW-1185">Reference proteome</keyword>
<dbReference type="Pfam" id="PF13231">
    <property type="entry name" value="PMT_2"/>
    <property type="match status" value="1"/>
</dbReference>
<evidence type="ECO:0000256" key="9">
    <source>
        <dbReference type="SAM" id="Phobius"/>
    </source>
</evidence>
<feature type="transmembrane region" description="Helical" evidence="9">
    <location>
        <begin position="307"/>
        <end position="326"/>
    </location>
</feature>
<dbReference type="OrthoDB" id="5241882at2"/>
<feature type="transmembrane region" description="Helical" evidence="9">
    <location>
        <begin position="182"/>
        <end position="215"/>
    </location>
</feature>
<feature type="compositionally biased region" description="Low complexity" evidence="8">
    <location>
        <begin position="510"/>
        <end position="523"/>
    </location>
</feature>
<proteinExistence type="predicted"/>
<gene>
    <name evidence="12" type="ORF">FB381_0105</name>
</gene>
<keyword evidence="2" id="KW-1003">Cell membrane</keyword>
<dbReference type="GO" id="GO:0016763">
    <property type="term" value="F:pentosyltransferase activity"/>
    <property type="evidence" value="ECO:0007669"/>
    <property type="project" value="TreeGrafter"/>
</dbReference>
<feature type="region of interest" description="Disordered" evidence="8">
    <location>
        <begin position="489"/>
        <end position="569"/>
    </location>
</feature>
<evidence type="ECO:0000256" key="8">
    <source>
        <dbReference type="SAM" id="MobiDB-lite"/>
    </source>
</evidence>
<evidence type="ECO:0000313" key="12">
    <source>
        <dbReference type="EMBL" id="TQL66256.1"/>
    </source>
</evidence>
<dbReference type="InterPro" id="IPR056785">
    <property type="entry name" value="YkcA/B-like_C"/>
</dbReference>
<dbReference type="AlphaFoldDB" id="A0A543A183"/>
<evidence type="ECO:0000259" key="10">
    <source>
        <dbReference type="Pfam" id="PF13231"/>
    </source>
</evidence>
<dbReference type="InterPro" id="IPR050297">
    <property type="entry name" value="LipidA_mod_glycosyltrf_83"/>
</dbReference>
<feature type="transmembrane region" description="Helical" evidence="9">
    <location>
        <begin position="390"/>
        <end position="410"/>
    </location>
</feature>
<dbReference type="GO" id="GO:0009103">
    <property type="term" value="P:lipopolysaccharide biosynthetic process"/>
    <property type="evidence" value="ECO:0007669"/>
    <property type="project" value="UniProtKB-ARBA"/>
</dbReference>
<protein>
    <submittedName>
        <fullName evidence="12">4-amino-4-deoxy-L-arabinose transferase-like glycosyltransferase</fullName>
    </submittedName>
</protein>
<dbReference type="PANTHER" id="PTHR33908">
    <property type="entry name" value="MANNOSYLTRANSFERASE YKCB-RELATED"/>
    <property type="match status" value="1"/>
</dbReference>
<feature type="domain" description="Putative mannosyltransferase YkcA/B-like C-terminal" evidence="11">
    <location>
        <begin position="572"/>
        <end position="669"/>
    </location>
</feature>
<feature type="compositionally biased region" description="Gly residues" evidence="8">
    <location>
        <begin position="548"/>
        <end position="567"/>
    </location>
</feature>
<organism evidence="12 13">
    <name type="scientific">Nocardioides albertanoniae</name>
    <dbReference type="NCBI Taxonomy" id="1175486"/>
    <lineage>
        <taxon>Bacteria</taxon>
        <taxon>Bacillati</taxon>
        <taxon>Actinomycetota</taxon>
        <taxon>Actinomycetes</taxon>
        <taxon>Propionibacteriales</taxon>
        <taxon>Nocardioidaceae</taxon>
        <taxon>Nocardioides</taxon>
    </lineage>
</organism>
<evidence type="ECO:0000313" key="13">
    <source>
        <dbReference type="Proteomes" id="UP000320209"/>
    </source>
</evidence>
<evidence type="ECO:0000256" key="5">
    <source>
        <dbReference type="ARBA" id="ARBA00022692"/>
    </source>
</evidence>
<feature type="transmembrane region" description="Helical" evidence="9">
    <location>
        <begin position="224"/>
        <end position="244"/>
    </location>
</feature>
<evidence type="ECO:0000256" key="4">
    <source>
        <dbReference type="ARBA" id="ARBA00022679"/>
    </source>
</evidence>
<keyword evidence="7 9" id="KW-0472">Membrane</keyword>
<feature type="domain" description="Glycosyltransferase RgtA/B/C/D-like" evidence="10">
    <location>
        <begin position="83"/>
        <end position="239"/>
    </location>
</feature>